<dbReference type="AlphaFoldDB" id="A0A1A9V126"/>
<dbReference type="EnsemblMetazoa" id="GAUT022361-RA">
    <property type="protein sequence ID" value="GAUT022361-PA"/>
    <property type="gene ID" value="GAUT022361"/>
</dbReference>
<evidence type="ECO:0000313" key="2">
    <source>
        <dbReference type="Proteomes" id="UP000078200"/>
    </source>
</evidence>
<accession>A0A1A9V126</accession>
<dbReference type="Proteomes" id="UP000078200">
    <property type="component" value="Unassembled WGS sequence"/>
</dbReference>
<proteinExistence type="predicted"/>
<evidence type="ECO:0000313" key="1">
    <source>
        <dbReference type="EnsemblMetazoa" id="GAUT022361-PA"/>
    </source>
</evidence>
<name>A0A1A9V126_GLOAU</name>
<reference evidence="1" key="1">
    <citation type="submission" date="2020-05" db="UniProtKB">
        <authorList>
            <consortium name="EnsemblMetazoa"/>
        </authorList>
    </citation>
    <scope>IDENTIFICATION</scope>
    <source>
        <strain evidence="1">TTRI</strain>
    </source>
</reference>
<protein>
    <submittedName>
        <fullName evidence="1">Uncharacterized protein</fullName>
    </submittedName>
</protein>
<organism evidence="1 2">
    <name type="scientific">Glossina austeni</name>
    <name type="common">Savannah tsetse fly</name>
    <dbReference type="NCBI Taxonomy" id="7395"/>
    <lineage>
        <taxon>Eukaryota</taxon>
        <taxon>Metazoa</taxon>
        <taxon>Ecdysozoa</taxon>
        <taxon>Arthropoda</taxon>
        <taxon>Hexapoda</taxon>
        <taxon>Insecta</taxon>
        <taxon>Pterygota</taxon>
        <taxon>Neoptera</taxon>
        <taxon>Endopterygota</taxon>
        <taxon>Diptera</taxon>
        <taxon>Brachycera</taxon>
        <taxon>Muscomorpha</taxon>
        <taxon>Hippoboscoidea</taxon>
        <taxon>Glossinidae</taxon>
        <taxon>Glossina</taxon>
    </lineage>
</organism>
<keyword evidence="2" id="KW-1185">Reference proteome</keyword>
<sequence>MRGTGSTRAAPVYLAQKNLTPAWISFTQFAVVVHLQVGIRQHERQIHLPGEVSILSGFRPSGVPAEGPSEIGLPSSSCRICILPKHSGFGPKRTYSFSVGWLQCLRYPQTLCIFAPDRNGFTTKKWVMEKVPVLFIQHWYIIASVILNHLQILLRLLYQYILLIKLCCANKHDSLFISELALDLELQ</sequence>
<dbReference type="VEuPathDB" id="VectorBase:GAUT022361"/>